<sequence length="209" mass="22647">MASSPLVHHSCRIHGVAQSDSQTSPTAQSNSSLRRRAPCSEQRAYSTHPSTPSSPVYRPNSRAVSNRCANNRPTVYPLARVPAAVWGLRLDELETTPLLSTSLLVLARPSITRGPSRSCMSSAHLKCILRAPATKLTLVCRGCVSKTAVSVLHSRPCNLATNLPASPVSRDTCEAALSRLQSWLSPQLRLRREAHRALPSLPSCMQHGD</sequence>
<evidence type="ECO:0000256" key="1">
    <source>
        <dbReference type="SAM" id="MobiDB-lite"/>
    </source>
</evidence>
<protein>
    <submittedName>
        <fullName evidence="2">Uncharacterized protein</fullName>
    </submittedName>
</protein>
<dbReference type="AlphaFoldDB" id="A0A6A7B7G9"/>
<evidence type="ECO:0000313" key="3">
    <source>
        <dbReference type="Proteomes" id="UP000799423"/>
    </source>
</evidence>
<feature type="region of interest" description="Disordered" evidence="1">
    <location>
        <begin position="14"/>
        <end position="64"/>
    </location>
</feature>
<name>A0A6A7B7G9_9PLEO</name>
<organism evidence="2 3">
    <name type="scientific">Plenodomus tracheiphilus IPT5</name>
    <dbReference type="NCBI Taxonomy" id="1408161"/>
    <lineage>
        <taxon>Eukaryota</taxon>
        <taxon>Fungi</taxon>
        <taxon>Dikarya</taxon>
        <taxon>Ascomycota</taxon>
        <taxon>Pezizomycotina</taxon>
        <taxon>Dothideomycetes</taxon>
        <taxon>Pleosporomycetidae</taxon>
        <taxon>Pleosporales</taxon>
        <taxon>Pleosporineae</taxon>
        <taxon>Leptosphaeriaceae</taxon>
        <taxon>Plenodomus</taxon>
    </lineage>
</organism>
<evidence type="ECO:0000313" key="2">
    <source>
        <dbReference type="EMBL" id="KAF2850707.1"/>
    </source>
</evidence>
<feature type="compositionally biased region" description="Polar residues" evidence="1">
    <location>
        <begin position="18"/>
        <end position="32"/>
    </location>
</feature>
<proteinExistence type="predicted"/>
<reference evidence="2" key="1">
    <citation type="submission" date="2020-01" db="EMBL/GenBank/DDBJ databases">
        <authorList>
            <consortium name="DOE Joint Genome Institute"/>
            <person name="Haridas S."/>
            <person name="Albert R."/>
            <person name="Binder M."/>
            <person name="Bloem J."/>
            <person name="Labutti K."/>
            <person name="Salamov A."/>
            <person name="Andreopoulos B."/>
            <person name="Baker S.E."/>
            <person name="Barry K."/>
            <person name="Bills G."/>
            <person name="Bluhm B.H."/>
            <person name="Cannon C."/>
            <person name="Castanera R."/>
            <person name="Culley D.E."/>
            <person name="Daum C."/>
            <person name="Ezra D."/>
            <person name="Gonzalez J.B."/>
            <person name="Henrissat B."/>
            <person name="Kuo A."/>
            <person name="Liang C."/>
            <person name="Lipzen A."/>
            <person name="Lutzoni F."/>
            <person name="Magnuson J."/>
            <person name="Mondo S."/>
            <person name="Nolan M."/>
            <person name="Ohm R."/>
            <person name="Pangilinan J."/>
            <person name="Park H.-J."/>
            <person name="Ramirez L."/>
            <person name="Alfaro M."/>
            <person name="Sun H."/>
            <person name="Tritt A."/>
            <person name="Yoshinaga Y."/>
            <person name="Zwiers L.-H."/>
            <person name="Turgeon B.G."/>
            <person name="Goodwin S.B."/>
            <person name="Spatafora J.W."/>
            <person name="Crous P.W."/>
            <person name="Grigoriev I.V."/>
        </authorList>
    </citation>
    <scope>NUCLEOTIDE SEQUENCE</scope>
    <source>
        <strain evidence="2">IPT5</strain>
    </source>
</reference>
<feature type="compositionally biased region" description="Polar residues" evidence="1">
    <location>
        <begin position="43"/>
        <end position="54"/>
    </location>
</feature>
<dbReference type="EMBL" id="MU006305">
    <property type="protein sequence ID" value="KAF2850707.1"/>
    <property type="molecule type" value="Genomic_DNA"/>
</dbReference>
<accession>A0A6A7B7G9</accession>
<dbReference type="Proteomes" id="UP000799423">
    <property type="component" value="Unassembled WGS sequence"/>
</dbReference>
<gene>
    <name evidence="2" type="ORF">T440DRAFT_82821</name>
</gene>
<keyword evidence="3" id="KW-1185">Reference proteome</keyword>